<evidence type="ECO:0000313" key="2">
    <source>
        <dbReference type="EMBL" id="TEA12147.1"/>
    </source>
</evidence>
<evidence type="ECO:0000256" key="1">
    <source>
        <dbReference type="SAM" id="SignalP"/>
    </source>
</evidence>
<protein>
    <submittedName>
        <fullName evidence="2">Uncharacterized protein</fullName>
    </submittedName>
</protein>
<name>A0A4R8T4M5_9PEZI</name>
<dbReference type="AlphaFoldDB" id="A0A4R8T4M5"/>
<feature type="signal peptide" evidence="1">
    <location>
        <begin position="1"/>
        <end position="18"/>
    </location>
</feature>
<dbReference type="Proteomes" id="UP000295604">
    <property type="component" value="Unassembled WGS sequence"/>
</dbReference>
<keyword evidence="3" id="KW-1185">Reference proteome</keyword>
<sequence length="102" mass="11150">MKLEIILASLSLTSAVQACATYQNCHCYDSNGVPNDKATAAVCKYPSELRVITKGGRTYKECHLYIFGVHGSRGLGNCKMREACQGIGATGHDSSCRKKIYW</sequence>
<keyword evidence="1" id="KW-0732">Signal</keyword>
<reference evidence="2 3" key="1">
    <citation type="submission" date="2018-11" db="EMBL/GenBank/DDBJ databases">
        <title>Genome sequence and assembly of Colletotrichum sidae.</title>
        <authorList>
            <person name="Gan P."/>
            <person name="Shirasu K."/>
        </authorList>
    </citation>
    <scope>NUCLEOTIDE SEQUENCE [LARGE SCALE GENOMIC DNA]</scope>
    <source>
        <strain evidence="2 3">CBS 518.97</strain>
    </source>
</reference>
<accession>A0A4R8T4M5</accession>
<evidence type="ECO:0000313" key="3">
    <source>
        <dbReference type="Proteomes" id="UP000295604"/>
    </source>
</evidence>
<dbReference type="EMBL" id="QAPF01000277">
    <property type="protein sequence ID" value="TEA12147.1"/>
    <property type="molecule type" value="Genomic_DNA"/>
</dbReference>
<feature type="chain" id="PRO_5020539139" evidence="1">
    <location>
        <begin position="19"/>
        <end position="102"/>
    </location>
</feature>
<gene>
    <name evidence="2" type="ORF">C8034_v006463</name>
</gene>
<comment type="caution">
    <text evidence="2">The sequence shown here is derived from an EMBL/GenBank/DDBJ whole genome shotgun (WGS) entry which is preliminary data.</text>
</comment>
<dbReference type="PROSITE" id="PS51257">
    <property type="entry name" value="PROKAR_LIPOPROTEIN"/>
    <property type="match status" value="1"/>
</dbReference>
<organism evidence="2 3">
    <name type="scientific">Colletotrichum sidae</name>
    <dbReference type="NCBI Taxonomy" id="1347389"/>
    <lineage>
        <taxon>Eukaryota</taxon>
        <taxon>Fungi</taxon>
        <taxon>Dikarya</taxon>
        <taxon>Ascomycota</taxon>
        <taxon>Pezizomycotina</taxon>
        <taxon>Sordariomycetes</taxon>
        <taxon>Hypocreomycetidae</taxon>
        <taxon>Glomerellales</taxon>
        <taxon>Glomerellaceae</taxon>
        <taxon>Colletotrichum</taxon>
        <taxon>Colletotrichum orbiculare species complex</taxon>
    </lineage>
</organism>
<proteinExistence type="predicted"/>